<name>A0A427XVV4_9TREE</name>
<evidence type="ECO:0000259" key="8">
    <source>
        <dbReference type="SMART" id="SM00829"/>
    </source>
</evidence>
<dbReference type="Gene3D" id="3.90.180.10">
    <property type="entry name" value="Medium-chain alcohol dehydrogenases, catalytic domain"/>
    <property type="match status" value="1"/>
</dbReference>
<dbReference type="CDD" id="cd08297">
    <property type="entry name" value="CAD3"/>
    <property type="match status" value="1"/>
</dbReference>
<dbReference type="OrthoDB" id="2581277at2759"/>
<dbReference type="PANTHER" id="PTHR42940:SF6">
    <property type="entry name" value="DEHYDROGENASE, PUTATIVE (AFU_ORTHOLOGUE AFUA_2G04590)-RELATED"/>
    <property type="match status" value="1"/>
</dbReference>
<dbReference type="InterPro" id="IPR036291">
    <property type="entry name" value="NAD(P)-bd_dom_sf"/>
</dbReference>
<gene>
    <name evidence="9" type="ORF">EHS25_005845</name>
</gene>
<comment type="cofactor">
    <cofactor evidence="1 7">
        <name>Zn(2+)</name>
        <dbReference type="ChEBI" id="CHEBI:29105"/>
    </cofactor>
</comment>
<dbReference type="SUPFAM" id="SSF50129">
    <property type="entry name" value="GroES-like"/>
    <property type="match status" value="1"/>
</dbReference>
<comment type="caution">
    <text evidence="9">The sequence shown here is derived from an EMBL/GenBank/DDBJ whole genome shotgun (WGS) entry which is preliminary data.</text>
</comment>
<dbReference type="PANTHER" id="PTHR42940">
    <property type="entry name" value="ALCOHOL DEHYDROGENASE 1-RELATED"/>
    <property type="match status" value="1"/>
</dbReference>
<evidence type="ECO:0000256" key="4">
    <source>
        <dbReference type="ARBA" id="ARBA00022833"/>
    </source>
</evidence>
<proteinExistence type="inferred from homology"/>
<dbReference type="GO" id="GO:0008270">
    <property type="term" value="F:zinc ion binding"/>
    <property type="evidence" value="ECO:0007669"/>
    <property type="project" value="InterPro"/>
</dbReference>
<dbReference type="InterPro" id="IPR011032">
    <property type="entry name" value="GroES-like_sf"/>
</dbReference>
<evidence type="ECO:0000256" key="3">
    <source>
        <dbReference type="ARBA" id="ARBA00022723"/>
    </source>
</evidence>
<dbReference type="InterPro" id="IPR013149">
    <property type="entry name" value="ADH-like_C"/>
</dbReference>
<keyword evidence="6" id="KW-0520">NAD</keyword>
<evidence type="ECO:0000256" key="6">
    <source>
        <dbReference type="ARBA" id="ARBA00023027"/>
    </source>
</evidence>
<dbReference type="SMART" id="SM00829">
    <property type="entry name" value="PKS_ER"/>
    <property type="match status" value="1"/>
</dbReference>
<dbReference type="Pfam" id="PF00107">
    <property type="entry name" value="ADH_zinc_N"/>
    <property type="match status" value="1"/>
</dbReference>
<dbReference type="STRING" id="1890683.A0A427XVV4"/>
<sequence length="377" mass="39495">MTVPASTTGPTEVPPVPGLPASQRAALVRAQNGPVEFVTDYPTPKLGYGEVIAKVLYTGVCQSDLHTKNGTAAGADGKNITNIKLPHIGGHEGVGRVIAVADGVKGNVKPGDLVGIRFISRICRRCEFCLAGQEQHCTGGMTNHLHHEDGAFQEYIALDGDNLTVLPDDIDPQTIGPVLCCGITAYKCVKSCQINPGEWMVIIGAAGGMGHLAVQYARVMGARVIAVDGGDAKRDFCLGLGASHYVDFTKVNPVAEVLRLTGVGAHSVVCTAGSPRAYAHAADMLRIGGILSCGGIPPGTPHLETSIGAIVIKGLRIVGCLVGSLKETMEAVELTRLGMVKPSIVVKPFDDLPKIYDALEHDGVMGRVVVKIAKDEQ</sequence>
<dbReference type="Proteomes" id="UP000279259">
    <property type="component" value="Unassembled WGS sequence"/>
</dbReference>
<feature type="domain" description="Enoyl reductase (ER)" evidence="8">
    <location>
        <begin position="33"/>
        <end position="370"/>
    </location>
</feature>
<dbReference type="GO" id="GO:0005737">
    <property type="term" value="C:cytoplasm"/>
    <property type="evidence" value="ECO:0007669"/>
    <property type="project" value="TreeGrafter"/>
</dbReference>
<reference evidence="9 10" key="1">
    <citation type="submission" date="2018-11" db="EMBL/GenBank/DDBJ databases">
        <title>Genome sequence of Saitozyma podzolica DSM 27192.</title>
        <authorList>
            <person name="Aliyu H."/>
            <person name="Gorte O."/>
            <person name="Ochsenreither K."/>
        </authorList>
    </citation>
    <scope>NUCLEOTIDE SEQUENCE [LARGE SCALE GENOMIC DNA]</scope>
    <source>
        <strain evidence="9 10">DSM 27192</strain>
    </source>
</reference>
<protein>
    <recommendedName>
        <fullName evidence="8">Enoyl reductase (ER) domain-containing protein</fullName>
    </recommendedName>
</protein>
<evidence type="ECO:0000256" key="1">
    <source>
        <dbReference type="ARBA" id="ARBA00001947"/>
    </source>
</evidence>
<dbReference type="GO" id="GO:0004022">
    <property type="term" value="F:alcohol dehydrogenase (NAD+) activity"/>
    <property type="evidence" value="ECO:0007669"/>
    <property type="project" value="TreeGrafter"/>
</dbReference>
<dbReference type="FunFam" id="3.40.50.720:FF:000039">
    <property type="entry name" value="Alcohol dehydrogenase AdhP"/>
    <property type="match status" value="1"/>
</dbReference>
<dbReference type="Pfam" id="PF08240">
    <property type="entry name" value="ADH_N"/>
    <property type="match status" value="1"/>
</dbReference>
<dbReference type="InterPro" id="IPR002328">
    <property type="entry name" value="ADH_Zn_CS"/>
</dbReference>
<evidence type="ECO:0000256" key="2">
    <source>
        <dbReference type="ARBA" id="ARBA00008072"/>
    </source>
</evidence>
<accession>A0A427XVV4</accession>
<comment type="similarity">
    <text evidence="2 7">Belongs to the zinc-containing alcohol dehydrogenase family.</text>
</comment>
<keyword evidence="4 7" id="KW-0862">Zinc</keyword>
<dbReference type="Gene3D" id="3.40.50.720">
    <property type="entry name" value="NAD(P)-binding Rossmann-like Domain"/>
    <property type="match status" value="1"/>
</dbReference>
<evidence type="ECO:0000313" key="10">
    <source>
        <dbReference type="Proteomes" id="UP000279259"/>
    </source>
</evidence>
<evidence type="ECO:0000256" key="7">
    <source>
        <dbReference type="RuleBase" id="RU361277"/>
    </source>
</evidence>
<keyword evidence="3 7" id="KW-0479">Metal-binding</keyword>
<organism evidence="9 10">
    <name type="scientific">Saitozyma podzolica</name>
    <dbReference type="NCBI Taxonomy" id="1890683"/>
    <lineage>
        <taxon>Eukaryota</taxon>
        <taxon>Fungi</taxon>
        <taxon>Dikarya</taxon>
        <taxon>Basidiomycota</taxon>
        <taxon>Agaricomycotina</taxon>
        <taxon>Tremellomycetes</taxon>
        <taxon>Tremellales</taxon>
        <taxon>Trimorphomycetaceae</taxon>
        <taxon>Saitozyma</taxon>
    </lineage>
</organism>
<dbReference type="PROSITE" id="PS00059">
    <property type="entry name" value="ADH_ZINC"/>
    <property type="match status" value="1"/>
</dbReference>
<dbReference type="InterPro" id="IPR013154">
    <property type="entry name" value="ADH-like_N"/>
</dbReference>
<dbReference type="SUPFAM" id="SSF51735">
    <property type="entry name" value="NAD(P)-binding Rossmann-fold domains"/>
    <property type="match status" value="1"/>
</dbReference>
<dbReference type="EMBL" id="RSCD01000026">
    <property type="protein sequence ID" value="RSH82855.1"/>
    <property type="molecule type" value="Genomic_DNA"/>
</dbReference>
<evidence type="ECO:0000313" key="9">
    <source>
        <dbReference type="EMBL" id="RSH82855.1"/>
    </source>
</evidence>
<evidence type="ECO:0000256" key="5">
    <source>
        <dbReference type="ARBA" id="ARBA00023002"/>
    </source>
</evidence>
<dbReference type="InterPro" id="IPR020843">
    <property type="entry name" value="ER"/>
</dbReference>
<keyword evidence="5" id="KW-0560">Oxidoreductase</keyword>
<keyword evidence="10" id="KW-1185">Reference proteome</keyword>
<dbReference type="AlphaFoldDB" id="A0A427XVV4"/>